<dbReference type="AlphaFoldDB" id="A0A9P5NKL2"/>
<dbReference type="Proteomes" id="UP000724874">
    <property type="component" value="Unassembled WGS sequence"/>
</dbReference>
<feature type="region of interest" description="Disordered" evidence="1">
    <location>
        <begin position="1"/>
        <end position="39"/>
    </location>
</feature>
<feature type="compositionally biased region" description="Acidic residues" evidence="1">
    <location>
        <begin position="12"/>
        <end position="24"/>
    </location>
</feature>
<evidence type="ECO:0000313" key="3">
    <source>
        <dbReference type="Proteomes" id="UP000724874"/>
    </source>
</evidence>
<sequence length="236" mass="24633">MLEVLGIKTGVEDDGVPSSDEDDPSLYPPSRNAFRRGSGRWMNRFVDEDSSALHTSRTAGAARIGTHYASRMYNHQYQVQHERDRDNLPMSPTTQGNAIFSSSSSDSYDSDAGEQGSSSGAPPRQSLTASMMGLGGEDGKWFQTIDERYLLPIFSNATASRTFHARRARRAASGLGGAGGGSIVSGGGGSNHPSNGGSPVGSDDEGGPEVDLSGQDVEMGAGMGAEVGILVSEGGR</sequence>
<feature type="compositionally biased region" description="Gly residues" evidence="1">
    <location>
        <begin position="174"/>
        <end position="190"/>
    </location>
</feature>
<accession>A0A9P5NKL2</accession>
<feature type="region of interest" description="Disordered" evidence="1">
    <location>
        <begin position="80"/>
        <end position="132"/>
    </location>
</feature>
<evidence type="ECO:0000313" key="2">
    <source>
        <dbReference type="EMBL" id="KAF8900437.1"/>
    </source>
</evidence>
<reference evidence="2" key="1">
    <citation type="submission" date="2020-11" db="EMBL/GenBank/DDBJ databases">
        <authorList>
            <consortium name="DOE Joint Genome Institute"/>
            <person name="Ahrendt S."/>
            <person name="Riley R."/>
            <person name="Andreopoulos W."/>
            <person name="LaButti K."/>
            <person name="Pangilinan J."/>
            <person name="Ruiz-duenas F.J."/>
            <person name="Barrasa J.M."/>
            <person name="Sanchez-Garcia M."/>
            <person name="Camarero S."/>
            <person name="Miyauchi S."/>
            <person name="Serrano A."/>
            <person name="Linde D."/>
            <person name="Babiker R."/>
            <person name="Drula E."/>
            <person name="Ayuso-Fernandez I."/>
            <person name="Pacheco R."/>
            <person name="Padilla G."/>
            <person name="Ferreira P."/>
            <person name="Barriuso J."/>
            <person name="Kellner H."/>
            <person name="Castanera R."/>
            <person name="Alfaro M."/>
            <person name="Ramirez L."/>
            <person name="Pisabarro A.G."/>
            <person name="Kuo A."/>
            <person name="Tritt A."/>
            <person name="Lipzen A."/>
            <person name="He G."/>
            <person name="Yan M."/>
            <person name="Ng V."/>
            <person name="Cullen D."/>
            <person name="Martin F."/>
            <person name="Rosso M.-N."/>
            <person name="Henrissat B."/>
            <person name="Hibbett D."/>
            <person name="Martinez A.T."/>
            <person name="Grigoriev I.V."/>
        </authorList>
    </citation>
    <scope>NUCLEOTIDE SEQUENCE</scope>
    <source>
        <strain evidence="2">AH 44721</strain>
    </source>
</reference>
<dbReference type="EMBL" id="JADNYJ010000047">
    <property type="protein sequence ID" value="KAF8900437.1"/>
    <property type="molecule type" value="Genomic_DNA"/>
</dbReference>
<proteinExistence type="predicted"/>
<protein>
    <submittedName>
        <fullName evidence="2">Uncharacterized protein</fullName>
    </submittedName>
</protein>
<feature type="region of interest" description="Disordered" evidence="1">
    <location>
        <begin position="173"/>
        <end position="236"/>
    </location>
</feature>
<gene>
    <name evidence="2" type="ORF">CPB84DRAFT_1847235</name>
</gene>
<evidence type="ECO:0000256" key="1">
    <source>
        <dbReference type="SAM" id="MobiDB-lite"/>
    </source>
</evidence>
<name>A0A9P5NKL2_GYMJU</name>
<organism evidence="2 3">
    <name type="scientific">Gymnopilus junonius</name>
    <name type="common">Spectacular rustgill mushroom</name>
    <name type="synonym">Gymnopilus spectabilis subsp. junonius</name>
    <dbReference type="NCBI Taxonomy" id="109634"/>
    <lineage>
        <taxon>Eukaryota</taxon>
        <taxon>Fungi</taxon>
        <taxon>Dikarya</taxon>
        <taxon>Basidiomycota</taxon>
        <taxon>Agaricomycotina</taxon>
        <taxon>Agaricomycetes</taxon>
        <taxon>Agaricomycetidae</taxon>
        <taxon>Agaricales</taxon>
        <taxon>Agaricineae</taxon>
        <taxon>Hymenogastraceae</taxon>
        <taxon>Gymnopilus</taxon>
    </lineage>
</organism>
<feature type="compositionally biased region" description="Polar residues" evidence="1">
    <location>
        <begin position="90"/>
        <end position="100"/>
    </location>
</feature>
<feature type="compositionally biased region" description="Polar residues" evidence="1">
    <location>
        <begin position="115"/>
        <end position="129"/>
    </location>
</feature>
<comment type="caution">
    <text evidence="2">The sequence shown here is derived from an EMBL/GenBank/DDBJ whole genome shotgun (WGS) entry which is preliminary data.</text>
</comment>
<keyword evidence="3" id="KW-1185">Reference proteome</keyword>
<feature type="compositionally biased region" description="Low complexity" evidence="1">
    <location>
        <begin position="191"/>
        <end position="201"/>
    </location>
</feature>